<dbReference type="PANTHER" id="PTHR11559">
    <property type="entry name" value="CARBOXYLESTERASE"/>
    <property type="match status" value="1"/>
</dbReference>
<organism evidence="4">
    <name type="scientific">marine metagenome</name>
    <dbReference type="NCBI Taxonomy" id="408172"/>
    <lineage>
        <taxon>unclassified sequences</taxon>
        <taxon>metagenomes</taxon>
        <taxon>ecological metagenomes</taxon>
    </lineage>
</organism>
<feature type="domain" description="Carboxylesterase type B" evidence="3">
    <location>
        <begin position="29"/>
        <end position="490"/>
    </location>
</feature>
<dbReference type="PROSITE" id="PS00122">
    <property type="entry name" value="CARBOXYLESTERASE_B_1"/>
    <property type="match status" value="1"/>
</dbReference>
<dbReference type="InterPro" id="IPR002018">
    <property type="entry name" value="CarbesteraseB"/>
</dbReference>
<comment type="similarity">
    <text evidence="1">Belongs to the type-B carboxylesterase/lipase family.</text>
</comment>
<dbReference type="Gene3D" id="3.40.50.1820">
    <property type="entry name" value="alpha/beta hydrolase"/>
    <property type="match status" value="1"/>
</dbReference>
<evidence type="ECO:0000313" key="4">
    <source>
        <dbReference type="EMBL" id="SVA71247.1"/>
    </source>
</evidence>
<sequence>MAIIKKALVLVITFVFMGSGLVAAIEEPVNLTSGEITGTLVDDGVQAFLGIPYAAAPVGDLRWKPPQQAIPWKGIKVTDRHAPGCIQPGALYMSEDCLFLNIWTKADDNEKLPVMVWIHGGGWAFGSNSVGTYDGAAFANNGVVLVSVNYRMNSFGFMAHPALSAESENGVSGNYAILDHIAALEWVQDNIEEFGGDKNNVTIFGESAGGASIYSLLATPMAKSLFHKAISESTWINADNVIDLKNANGFSESAEVLGERAIAAALDMAQVTGPDILSKMRSLSAQEILDLEHGVALIVDGWLYDKAPIEIFEEGSHNNVPIITGYNDGEGLMYIRPDRAPATLSDQRSLRVQQLGNLGVDLVDFYVAEDEGQLFDTEVDYSSDSVFIRASRELALASALTGQQDTYLYVFARNSRDPSQRAAHFMEVPYVFGTLPERAPGEDKELSQLMNDYWVQFAKTGTPNGQGLPVWPRYDLEKQMHQVLDVPISQGATDRKAQLDEMDRYMRARYEAAKH</sequence>
<evidence type="ECO:0000256" key="2">
    <source>
        <dbReference type="ARBA" id="ARBA00022801"/>
    </source>
</evidence>
<reference evidence="4" key="1">
    <citation type="submission" date="2018-05" db="EMBL/GenBank/DDBJ databases">
        <authorList>
            <person name="Lanie J.A."/>
            <person name="Ng W.-L."/>
            <person name="Kazmierczak K.M."/>
            <person name="Andrzejewski T.M."/>
            <person name="Davidsen T.M."/>
            <person name="Wayne K.J."/>
            <person name="Tettelin H."/>
            <person name="Glass J.I."/>
            <person name="Rusch D."/>
            <person name="Podicherti R."/>
            <person name="Tsui H.-C.T."/>
            <person name="Winkler M.E."/>
        </authorList>
    </citation>
    <scope>NUCLEOTIDE SEQUENCE</scope>
</reference>
<dbReference type="InterPro" id="IPR050309">
    <property type="entry name" value="Type-B_Carboxylest/Lipase"/>
</dbReference>
<accession>A0A381Y4C8</accession>
<dbReference type="GO" id="GO:0016787">
    <property type="term" value="F:hydrolase activity"/>
    <property type="evidence" value="ECO:0007669"/>
    <property type="project" value="UniProtKB-KW"/>
</dbReference>
<keyword evidence="2" id="KW-0378">Hydrolase</keyword>
<proteinExistence type="inferred from homology"/>
<dbReference type="Pfam" id="PF00135">
    <property type="entry name" value="COesterase"/>
    <property type="match status" value="1"/>
</dbReference>
<name>A0A381Y4C8_9ZZZZ</name>
<evidence type="ECO:0000259" key="3">
    <source>
        <dbReference type="Pfam" id="PF00135"/>
    </source>
</evidence>
<dbReference type="AlphaFoldDB" id="A0A381Y4C8"/>
<evidence type="ECO:0000256" key="1">
    <source>
        <dbReference type="ARBA" id="ARBA00005964"/>
    </source>
</evidence>
<protein>
    <recommendedName>
        <fullName evidence="3">Carboxylesterase type B domain-containing protein</fullName>
    </recommendedName>
</protein>
<dbReference type="EMBL" id="UINC01017248">
    <property type="protein sequence ID" value="SVA71247.1"/>
    <property type="molecule type" value="Genomic_DNA"/>
</dbReference>
<dbReference type="SUPFAM" id="SSF53474">
    <property type="entry name" value="alpha/beta-Hydrolases"/>
    <property type="match status" value="1"/>
</dbReference>
<dbReference type="InterPro" id="IPR019826">
    <property type="entry name" value="Carboxylesterase_B_AS"/>
</dbReference>
<dbReference type="InterPro" id="IPR029058">
    <property type="entry name" value="AB_hydrolase_fold"/>
</dbReference>
<gene>
    <name evidence="4" type="ORF">METZ01_LOCUS124101</name>
</gene>